<dbReference type="SUPFAM" id="SSF51445">
    <property type="entry name" value="(Trans)glycosidases"/>
    <property type="match status" value="1"/>
</dbReference>
<dbReference type="InterPro" id="IPR001223">
    <property type="entry name" value="Glyco_hydro18_cat"/>
</dbReference>
<comment type="caution">
    <text evidence="3">The sequence shown here is derived from an EMBL/GenBank/DDBJ whole genome shotgun (WGS) entry which is preliminary data.</text>
</comment>
<dbReference type="AlphaFoldDB" id="A0ABD0Q6B5"/>
<dbReference type="PANTHER" id="PTHR11177:SF379">
    <property type="entry name" value="CHITINASE"/>
    <property type="match status" value="1"/>
</dbReference>
<dbReference type="InterPro" id="IPR017853">
    <property type="entry name" value="GH"/>
</dbReference>
<reference evidence="3 4" key="1">
    <citation type="submission" date="2024-05" db="EMBL/GenBank/DDBJ databases">
        <title>Genome sequencing and assembly of Indian major carp, Cirrhinus mrigala (Hamilton, 1822).</title>
        <authorList>
            <person name="Mohindra V."/>
            <person name="Chowdhury L.M."/>
            <person name="Lal K."/>
            <person name="Jena J.K."/>
        </authorList>
    </citation>
    <scope>NUCLEOTIDE SEQUENCE [LARGE SCALE GENOMIC DNA]</scope>
    <source>
        <strain evidence="3">CM1030</strain>
        <tissue evidence="3">Blood</tissue>
    </source>
</reference>
<feature type="domain" description="GH18" evidence="1">
    <location>
        <begin position="3"/>
        <end position="67"/>
    </location>
</feature>
<feature type="non-terminal residue" evidence="3">
    <location>
        <position position="1"/>
    </location>
</feature>
<evidence type="ECO:0000313" key="4">
    <source>
        <dbReference type="Proteomes" id="UP001529510"/>
    </source>
</evidence>
<protein>
    <recommendedName>
        <fullName evidence="1">GH18 domain-containing protein</fullName>
    </recommendedName>
</protein>
<evidence type="ECO:0000313" key="3">
    <source>
        <dbReference type="EMBL" id="KAL0181754.1"/>
    </source>
</evidence>
<dbReference type="Gene3D" id="3.20.20.80">
    <property type="entry name" value="Glycosidases"/>
    <property type="match status" value="1"/>
</dbReference>
<dbReference type="InterPro" id="IPR050314">
    <property type="entry name" value="Glycosyl_Hydrlase_18"/>
</dbReference>
<evidence type="ECO:0000313" key="2">
    <source>
        <dbReference type="EMBL" id="KAL0181241.1"/>
    </source>
</evidence>
<dbReference type="EMBL" id="JAMKFB020000011">
    <property type="protein sequence ID" value="KAL0181754.1"/>
    <property type="molecule type" value="Genomic_DNA"/>
</dbReference>
<sequence length="67" mass="7916">VSMDMGCYFTNWSQYRPGIGKYMPANVDPFLCTHLLYAFAMINYANELVTYEWNDEVLYKAFNELKN</sequence>
<dbReference type="EMBL" id="JAMKFB020000011">
    <property type="protein sequence ID" value="KAL0181241.1"/>
    <property type="molecule type" value="Genomic_DNA"/>
</dbReference>
<feature type="non-terminal residue" evidence="3">
    <location>
        <position position="67"/>
    </location>
</feature>
<gene>
    <name evidence="2" type="ORF">M9458_023647</name>
    <name evidence="3" type="ORF">M9458_024160</name>
</gene>
<organism evidence="3 4">
    <name type="scientific">Cirrhinus mrigala</name>
    <name type="common">Mrigala</name>
    <dbReference type="NCBI Taxonomy" id="683832"/>
    <lineage>
        <taxon>Eukaryota</taxon>
        <taxon>Metazoa</taxon>
        <taxon>Chordata</taxon>
        <taxon>Craniata</taxon>
        <taxon>Vertebrata</taxon>
        <taxon>Euteleostomi</taxon>
        <taxon>Actinopterygii</taxon>
        <taxon>Neopterygii</taxon>
        <taxon>Teleostei</taxon>
        <taxon>Ostariophysi</taxon>
        <taxon>Cypriniformes</taxon>
        <taxon>Cyprinidae</taxon>
        <taxon>Labeoninae</taxon>
        <taxon>Labeonini</taxon>
        <taxon>Cirrhinus</taxon>
    </lineage>
</organism>
<dbReference type="PROSITE" id="PS51910">
    <property type="entry name" value="GH18_2"/>
    <property type="match status" value="1"/>
</dbReference>
<name>A0ABD0Q6B5_CIRMR</name>
<dbReference type="Proteomes" id="UP001529510">
    <property type="component" value="Unassembled WGS sequence"/>
</dbReference>
<dbReference type="Pfam" id="PF00704">
    <property type="entry name" value="Glyco_hydro_18"/>
    <property type="match status" value="1"/>
</dbReference>
<evidence type="ECO:0000259" key="1">
    <source>
        <dbReference type="PROSITE" id="PS51910"/>
    </source>
</evidence>
<keyword evidence="4" id="KW-1185">Reference proteome</keyword>
<dbReference type="PANTHER" id="PTHR11177">
    <property type="entry name" value="CHITINASE"/>
    <property type="match status" value="1"/>
</dbReference>
<proteinExistence type="predicted"/>
<accession>A0ABD0Q6B5</accession>